<dbReference type="RefSeq" id="XP_012650979.1">
    <property type="nucleotide sequence ID" value="XM_012795525.1"/>
</dbReference>
<keyword evidence="1" id="KW-1133">Transmembrane helix</keyword>
<dbReference type="InParanoid" id="W7XLL1"/>
<keyword evidence="3" id="KW-1185">Reference proteome</keyword>
<evidence type="ECO:0000256" key="1">
    <source>
        <dbReference type="SAM" id="Phobius"/>
    </source>
</evidence>
<evidence type="ECO:0000313" key="2">
    <source>
        <dbReference type="EMBL" id="EWS76479.1"/>
    </source>
</evidence>
<protein>
    <submittedName>
        <fullName evidence="2">Transmembrane protein, putative</fullName>
    </submittedName>
</protein>
<feature type="transmembrane region" description="Helical" evidence="1">
    <location>
        <begin position="289"/>
        <end position="312"/>
    </location>
</feature>
<keyword evidence="1 2" id="KW-0812">Transmembrane</keyword>
<organism evidence="2 3">
    <name type="scientific">Tetrahymena thermophila (strain SB210)</name>
    <dbReference type="NCBI Taxonomy" id="312017"/>
    <lineage>
        <taxon>Eukaryota</taxon>
        <taxon>Sar</taxon>
        <taxon>Alveolata</taxon>
        <taxon>Ciliophora</taxon>
        <taxon>Intramacronucleata</taxon>
        <taxon>Oligohymenophorea</taxon>
        <taxon>Hymenostomatida</taxon>
        <taxon>Tetrahymenina</taxon>
        <taxon>Tetrahymenidae</taxon>
        <taxon>Tetrahymena</taxon>
    </lineage>
</organism>
<dbReference type="EMBL" id="GG662853">
    <property type="protein sequence ID" value="EWS76479.1"/>
    <property type="molecule type" value="Genomic_DNA"/>
</dbReference>
<feature type="transmembrane region" description="Helical" evidence="1">
    <location>
        <begin position="63"/>
        <end position="89"/>
    </location>
</feature>
<sequence>MLVSFFDILQLTNYLLYLNVQYQSILYNIIKLFDFANFEFIPNISNNNSNSPFKFRMEKIDTFIYSNLIQSVVIWVFSFLVYIISKLIVRKFIHSKNFLIEALRSYQTEYFFQVIVGLGFLTYCDLLLSVFLQFYDSANMTTSQLVGVISAIILLLGIIRLNILTLQSTRIQTYQLIYNDKIKSLYGYLYSGIEMNQKKAIMNLLFLFRKTIVIQQLVFNQSNPINQAYICCLCVGIEFTVMLILRPYKSQYEQRLHLASRFLMISSMILIIVLAINDSISNISSSIQNLISIFVAVQLLVIYFTQVCYLVFQLYQTLRRRYVLNDSKLV</sequence>
<name>W7XLL1_TETTS</name>
<reference evidence="3" key="1">
    <citation type="journal article" date="2006" name="PLoS Biol.">
        <title>Macronuclear genome sequence of the ciliate Tetrahymena thermophila, a model eukaryote.</title>
        <authorList>
            <person name="Eisen J.A."/>
            <person name="Coyne R.S."/>
            <person name="Wu M."/>
            <person name="Wu D."/>
            <person name="Thiagarajan M."/>
            <person name="Wortman J.R."/>
            <person name="Badger J.H."/>
            <person name="Ren Q."/>
            <person name="Amedeo P."/>
            <person name="Jones K.M."/>
            <person name="Tallon L.J."/>
            <person name="Delcher A.L."/>
            <person name="Salzberg S.L."/>
            <person name="Silva J.C."/>
            <person name="Haas B.J."/>
            <person name="Majoros W.H."/>
            <person name="Farzad M."/>
            <person name="Carlton J.M."/>
            <person name="Smith R.K. Jr."/>
            <person name="Garg J."/>
            <person name="Pearlman R.E."/>
            <person name="Karrer K.M."/>
            <person name="Sun L."/>
            <person name="Manning G."/>
            <person name="Elde N.C."/>
            <person name="Turkewitz A.P."/>
            <person name="Asai D.J."/>
            <person name="Wilkes D.E."/>
            <person name="Wang Y."/>
            <person name="Cai H."/>
            <person name="Collins K."/>
            <person name="Stewart B.A."/>
            <person name="Lee S.R."/>
            <person name="Wilamowska K."/>
            <person name="Weinberg Z."/>
            <person name="Ruzzo W.L."/>
            <person name="Wloga D."/>
            <person name="Gaertig J."/>
            <person name="Frankel J."/>
            <person name="Tsao C.-C."/>
            <person name="Gorovsky M.A."/>
            <person name="Keeling P.J."/>
            <person name="Waller R.F."/>
            <person name="Patron N.J."/>
            <person name="Cherry J.M."/>
            <person name="Stover N.A."/>
            <person name="Krieger C.J."/>
            <person name="del Toro C."/>
            <person name="Ryder H.F."/>
            <person name="Williamson S.C."/>
            <person name="Barbeau R.A."/>
            <person name="Hamilton E.P."/>
            <person name="Orias E."/>
        </authorList>
    </citation>
    <scope>NUCLEOTIDE SEQUENCE [LARGE SCALE GENOMIC DNA]</scope>
    <source>
        <strain evidence="3">SB210</strain>
    </source>
</reference>
<feature type="transmembrane region" description="Helical" evidence="1">
    <location>
        <begin position="258"/>
        <end position="277"/>
    </location>
</feature>
<feature type="transmembrane region" description="Helical" evidence="1">
    <location>
        <begin position="110"/>
        <end position="132"/>
    </location>
</feature>
<feature type="transmembrane region" description="Helical" evidence="1">
    <location>
        <begin position="144"/>
        <end position="163"/>
    </location>
</feature>
<gene>
    <name evidence="2" type="ORF">TTHERM_000059522</name>
</gene>
<dbReference type="AlphaFoldDB" id="W7XLL1"/>
<accession>W7XLL1</accession>
<evidence type="ECO:0000313" key="3">
    <source>
        <dbReference type="Proteomes" id="UP000009168"/>
    </source>
</evidence>
<feature type="transmembrane region" description="Helical" evidence="1">
    <location>
        <begin position="225"/>
        <end position="246"/>
    </location>
</feature>
<feature type="transmembrane region" description="Helical" evidence="1">
    <location>
        <begin position="200"/>
        <end position="219"/>
    </location>
</feature>
<dbReference type="KEGG" id="tet:TTHERM_000059522"/>
<proteinExistence type="predicted"/>
<dbReference type="GeneID" id="24437057"/>
<dbReference type="Proteomes" id="UP000009168">
    <property type="component" value="Unassembled WGS sequence"/>
</dbReference>
<keyword evidence="1" id="KW-0472">Membrane</keyword>